<dbReference type="SUPFAM" id="SSF54919">
    <property type="entry name" value="Nucleoside diphosphate kinase, NDK"/>
    <property type="match status" value="1"/>
</dbReference>
<dbReference type="PROSITE" id="PS51374">
    <property type="entry name" value="NDPK_LIKE"/>
    <property type="match status" value="1"/>
</dbReference>
<dbReference type="Proteomes" id="UP000664859">
    <property type="component" value="Unassembled WGS sequence"/>
</dbReference>
<evidence type="ECO:0000256" key="5">
    <source>
        <dbReference type="ARBA" id="ARBA00022777"/>
    </source>
</evidence>
<dbReference type="InterPro" id="IPR036850">
    <property type="entry name" value="NDK-like_dom_sf"/>
</dbReference>
<dbReference type="CDD" id="cd04413">
    <property type="entry name" value="NDPk_I"/>
    <property type="match status" value="1"/>
</dbReference>
<dbReference type="GO" id="GO:0006183">
    <property type="term" value="P:GTP biosynthetic process"/>
    <property type="evidence" value="ECO:0007669"/>
    <property type="project" value="InterPro"/>
</dbReference>
<dbReference type="AlphaFoldDB" id="A0A835YSZ5"/>
<dbReference type="GO" id="GO:0005524">
    <property type="term" value="F:ATP binding"/>
    <property type="evidence" value="ECO:0007669"/>
    <property type="project" value="UniProtKB-KW"/>
</dbReference>
<feature type="binding site" evidence="7">
    <location>
        <position position="129"/>
    </location>
    <ligand>
        <name>ATP</name>
        <dbReference type="ChEBI" id="CHEBI:30616"/>
    </ligand>
</feature>
<evidence type="ECO:0000259" key="10">
    <source>
        <dbReference type="SMART" id="SM00562"/>
    </source>
</evidence>
<dbReference type="Pfam" id="PF00334">
    <property type="entry name" value="NDK"/>
    <property type="match status" value="1"/>
</dbReference>
<dbReference type="PANTHER" id="PTHR11349">
    <property type="entry name" value="NUCLEOSIDE DIPHOSPHATE KINASE"/>
    <property type="match status" value="1"/>
</dbReference>
<name>A0A835YSZ5_9STRA</name>
<comment type="catalytic activity">
    <reaction evidence="9">
        <text>a 2'-deoxyribonucleoside 5'-diphosphate + ATP = a 2'-deoxyribonucleoside 5'-triphosphate + ADP</text>
        <dbReference type="Rhea" id="RHEA:44640"/>
        <dbReference type="ChEBI" id="CHEBI:30616"/>
        <dbReference type="ChEBI" id="CHEBI:61560"/>
        <dbReference type="ChEBI" id="CHEBI:73316"/>
        <dbReference type="ChEBI" id="CHEBI:456216"/>
        <dbReference type="EC" id="2.7.4.6"/>
    </reaction>
</comment>
<dbReference type="PROSITE" id="PS00469">
    <property type="entry name" value="NDPK"/>
    <property type="match status" value="1"/>
</dbReference>
<feature type="domain" description="Nucleoside diphosphate kinase-like" evidence="10">
    <location>
        <begin position="73"/>
        <end position="210"/>
    </location>
</feature>
<feature type="binding site" evidence="7">
    <location>
        <position position="157"/>
    </location>
    <ligand>
        <name>ATP</name>
        <dbReference type="ChEBI" id="CHEBI:30616"/>
    </ligand>
</feature>
<keyword evidence="3 9" id="KW-0808">Transferase</keyword>
<dbReference type="OrthoDB" id="2162449at2759"/>
<dbReference type="InterPro" id="IPR034907">
    <property type="entry name" value="NDK-like_dom"/>
</dbReference>
<comment type="cofactor">
    <cofactor evidence="1">
        <name>Mg(2+)</name>
        <dbReference type="ChEBI" id="CHEBI:18420"/>
    </cofactor>
</comment>
<comment type="similarity">
    <text evidence="2 7 8">Belongs to the NDK family.</text>
</comment>
<dbReference type="EC" id="2.7.4.6" evidence="9"/>
<dbReference type="PRINTS" id="PR01243">
    <property type="entry name" value="NUCDPKINASE"/>
</dbReference>
<dbReference type="EMBL" id="JAFCMP010000412">
    <property type="protein sequence ID" value="KAG5180103.1"/>
    <property type="molecule type" value="Genomic_DNA"/>
</dbReference>
<evidence type="ECO:0000313" key="12">
    <source>
        <dbReference type="Proteomes" id="UP000664859"/>
    </source>
</evidence>
<dbReference type="GO" id="GO:0006241">
    <property type="term" value="P:CTP biosynthetic process"/>
    <property type="evidence" value="ECO:0007669"/>
    <property type="project" value="InterPro"/>
</dbReference>
<reference evidence="11" key="1">
    <citation type="submission" date="2021-02" db="EMBL/GenBank/DDBJ databases">
        <title>First Annotated Genome of the Yellow-green Alga Tribonema minus.</title>
        <authorList>
            <person name="Mahan K.M."/>
        </authorList>
    </citation>
    <scope>NUCLEOTIDE SEQUENCE</scope>
    <source>
        <strain evidence="11">UTEX B ZZ1240</strain>
    </source>
</reference>
<evidence type="ECO:0000256" key="8">
    <source>
        <dbReference type="RuleBase" id="RU004011"/>
    </source>
</evidence>
<evidence type="ECO:0000313" key="11">
    <source>
        <dbReference type="EMBL" id="KAG5180103.1"/>
    </source>
</evidence>
<evidence type="ECO:0000256" key="6">
    <source>
        <dbReference type="ARBA" id="ARBA00022840"/>
    </source>
</evidence>
<keyword evidence="4 9" id="KW-0547">Nucleotide-binding</keyword>
<organism evidence="11 12">
    <name type="scientific">Tribonema minus</name>
    <dbReference type="NCBI Taxonomy" id="303371"/>
    <lineage>
        <taxon>Eukaryota</taxon>
        <taxon>Sar</taxon>
        <taxon>Stramenopiles</taxon>
        <taxon>Ochrophyta</taxon>
        <taxon>PX clade</taxon>
        <taxon>Xanthophyceae</taxon>
        <taxon>Tribonematales</taxon>
        <taxon>Tribonemataceae</taxon>
        <taxon>Tribonema</taxon>
    </lineage>
</organism>
<dbReference type="InterPro" id="IPR001564">
    <property type="entry name" value="Nucleoside_diP_kinase"/>
</dbReference>
<evidence type="ECO:0000256" key="9">
    <source>
        <dbReference type="RuleBase" id="RU004013"/>
    </source>
</evidence>
<protein>
    <recommendedName>
        <fullName evidence="9">Nucleoside diphosphate kinase</fullName>
        <ecNumber evidence="9">2.7.4.6</ecNumber>
    </recommendedName>
</protein>
<evidence type="ECO:0000256" key="2">
    <source>
        <dbReference type="ARBA" id="ARBA00008142"/>
    </source>
</evidence>
<feature type="active site" description="Pros-phosphohistidine intermediate" evidence="7">
    <location>
        <position position="187"/>
    </location>
</feature>
<dbReference type="GO" id="GO:0006228">
    <property type="term" value="P:UTP biosynthetic process"/>
    <property type="evidence" value="ECO:0007669"/>
    <property type="project" value="InterPro"/>
</dbReference>
<evidence type="ECO:0000256" key="7">
    <source>
        <dbReference type="PROSITE-ProRule" id="PRU00706"/>
    </source>
</evidence>
<dbReference type="InterPro" id="IPR023005">
    <property type="entry name" value="Nucleoside_diP_kinase_AS"/>
</dbReference>
<proteinExistence type="inferred from homology"/>
<feature type="binding site" evidence="7">
    <location>
        <position position="81"/>
    </location>
    <ligand>
        <name>ATP</name>
        <dbReference type="ChEBI" id="CHEBI:30616"/>
    </ligand>
</feature>
<keyword evidence="6 9" id="KW-0067">ATP-binding</keyword>
<evidence type="ECO:0000256" key="1">
    <source>
        <dbReference type="ARBA" id="ARBA00001946"/>
    </source>
</evidence>
<comment type="caution">
    <text evidence="11">The sequence shown here is derived from an EMBL/GenBank/DDBJ whole genome shotgun (WGS) entry which is preliminary data.</text>
</comment>
<sequence>MLSRVATASRQAARPAVRALATHAKVAAAAGRPFAAKAVTGLAAAAVIAAAAAQQERAECAAFPYTGVAGTGNERSFIAIKPDGVQRGLIAEVISRFEKKGYKLVAMKMIWATEEMAANHYDDLKGRPFFPALVKYFASGPIVAMVWEGPDVIKTGRKILGATNPQAADVGTLRGDFCLTTGRNIIHGSDGPESAAHEIGMWFTEKECSAYSRSIDSWIVADN</sequence>
<dbReference type="SMART" id="SM00562">
    <property type="entry name" value="NDK"/>
    <property type="match status" value="1"/>
</dbReference>
<dbReference type="FunFam" id="3.30.70.141:FF:000002">
    <property type="entry name" value="Nucleoside diphosphate kinase"/>
    <property type="match status" value="1"/>
</dbReference>
<keyword evidence="12" id="KW-1185">Reference proteome</keyword>
<feature type="binding site" evidence="7">
    <location>
        <position position="174"/>
    </location>
    <ligand>
        <name>ATP</name>
        <dbReference type="ChEBI" id="CHEBI:30616"/>
    </ligand>
</feature>
<keyword evidence="5 9" id="KW-0418">Kinase</keyword>
<dbReference type="Gene3D" id="3.30.70.141">
    <property type="entry name" value="Nucleoside diphosphate kinase-like domain"/>
    <property type="match status" value="1"/>
</dbReference>
<gene>
    <name evidence="11" type="ORF">JKP88DRAFT_223471</name>
</gene>
<evidence type="ECO:0000256" key="3">
    <source>
        <dbReference type="ARBA" id="ARBA00022679"/>
    </source>
</evidence>
<feature type="binding site" evidence="7">
    <location>
        <position position="184"/>
    </location>
    <ligand>
        <name>ATP</name>
        <dbReference type="ChEBI" id="CHEBI:30616"/>
    </ligand>
</feature>
<dbReference type="GO" id="GO:0004550">
    <property type="term" value="F:nucleoside diphosphate kinase activity"/>
    <property type="evidence" value="ECO:0007669"/>
    <property type="project" value="UniProtKB-EC"/>
</dbReference>
<accession>A0A835YSZ5</accession>
<dbReference type="NCBIfam" id="NF001908">
    <property type="entry name" value="PRK00668.1"/>
    <property type="match status" value="1"/>
</dbReference>
<evidence type="ECO:0000256" key="4">
    <source>
        <dbReference type="ARBA" id="ARBA00022741"/>
    </source>
</evidence>
<dbReference type="HAMAP" id="MF_00451">
    <property type="entry name" value="NDP_kinase"/>
    <property type="match status" value="1"/>
</dbReference>
<feature type="binding site" evidence="7">
    <location>
        <position position="163"/>
    </location>
    <ligand>
        <name>ATP</name>
        <dbReference type="ChEBI" id="CHEBI:30616"/>
    </ligand>
</feature>